<gene>
    <name evidence="1" type="ORF">CFR71_10715</name>
</gene>
<protein>
    <recommendedName>
        <fullName evidence="3">DUF72 domain-containing protein</fullName>
    </recommendedName>
</protein>
<comment type="caution">
    <text evidence="1">The sequence shown here is derived from an EMBL/GenBank/DDBJ whole genome shotgun (WGS) entry which is preliminary data.</text>
</comment>
<dbReference type="Gene3D" id="3.20.20.410">
    <property type="entry name" value="Protein of unknown function UPF0759"/>
    <property type="match status" value="1"/>
</dbReference>
<evidence type="ECO:0008006" key="3">
    <source>
        <dbReference type="Google" id="ProtNLM"/>
    </source>
</evidence>
<dbReference type="RefSeq" id="WP_110531018.1">
    <property type="nucleotide sequence ID" value="NZ_NOXG01000013.1"/>
</dbReference>
<dbReference type="EMBL" id="NOXG01000013">
    <property type="protein sequence ID" value="PYD75213.1"/>
    <property type="molecule type" value="Genomic_DNA"/>
</dbReference>
<dbReference type="InterPro" id="IPR002763">
    <property type="entry name" value="DUF72"/>
</dbReference>
<dbReference type="AlphaFoldDB" id="A0A318QR75"/>
<dbReference type="InterPro" id="IPR036520">
    <property type="entry name" value="UPF0759_sf"/>
</dbReference>
<name>A0A318QR75_9PROT</name>
<evidence type="ECO:0000313" key="1">
    <source>
        <dbReference type="EMBL" id="PYD75213.1"/>
    </source>
</evidence>
<dbReference type="SUPFAM" id="SSF117396">
    <property type="entry name" value="TM1631-like"/>
    <property type="match status" value="1"/>
</dbReference>
<evidence type="ECO:0000313" key="2">
    <source>
        <dbReference type="Proteomes" id="UP000247609"/>
    </source>
</evidence>
<organism evidence="1 2">
    <name type="scientific">Novacetimonas pomaceti</name>
    <dbReference type="NCBI Taxonomy" id="2021998"/>
    <lineage>
        <taxon>Bacteria</taxon>
        <taxon>Pseudomonadati</taxon>
        <taxon>Pseudomonadota</taxon>
        <taxon>Alphaproteobacteria</taxon>
        <taxon>Acetobacterales</taxon>
        <taxon>Acetobacteraceae</taxon>
        <taxon>Novacetimonas</taxon>
    </lineage>
</organism>
<reference evidence="1 2" key="1">
    <citation type="submission" date="2017-07" db="EMBL/GenBank/DDBJ databases">
        <title>A draft genome sequence of Komagataeibacter sp. T5K1.</title>
        <authorList>
            <person name="Skraban J."/>
            <person name="Cleenwerck I."/>
            <person name="Vandamme P."/>
            <person name="Trcek J."/>
        </authorList>
    </citation>
    <scope>NUCLEOTIDE SEQUENCE [LARGE SCALE GENOMIC DNA]</scope>
    <source>
        <strain evidence="1 2">T5K1</strain>
    </source>
</reference>
<dbReference type="PANTHER" id="PTHR30348">
    <property type="entry name" value="UNCHARACTERIZED PROTEIN YECE"/>
    <property type="match status" value="1"/>
</dbReference>
<proteinExistence type="predicted"/>
<dbReference type="Pfam" id="PF01904">
    <property type="entry name" value="DUF72"/>
    <property type="match status" value="1"/>
</dbReference>
<dbReference type="PANTHER" id="PTHR30348:SF14">
    <property type="entry name" value="BLR8050 PROTEIN"/>
    <property type="match status" value="1"/>
</dbReference>
<accession>A0A318QR75</accession>
<dbReference type="Proteomes" id="UP000247609">
    <property type="component" value="Unassembled WGS sequence"/>
</dbReference>
<sequence length="254" mass="27824">MSIRVGVAGWSIPSALAGRFPTTGTHLERYGARFPAVEINSSFYRPHRRATYERWAASVPAGFRFSVKLPKAITHERRLIDCGALIARFAEETDGLGDRRGPILVQLPPGFAYPGDVAERFLGELKAAIPGAVVLEPRHASWFQPAVDHMLQRQQVSRVAADPARPPPAAQPGGWSGLAYFRLHGSPRMYESAYGKEAIEAHAQVVTSLDARGVDVWTIYDNTTFGAAMRNALELMDAVVRDSSGNQSSRSRQP</sequence>